<evidence type="ECO:0000256" key="4">
    <source>
        <dbReference type="ARBA" id="ARBA00022833"/>
    </source>
</evidence>
<dbReference type="InterPro" id="IPR020843">
    <property type="entry name" value="ER"/>
</dbReference>
<dbReference type="PANTHER" id="PTHR43880">
    <property type="entry name" value="ALCOHOL DEHYDROGENASE"/>
    <property type="match status" value="1"/>
</dbReference>
<dbReference type="InterPro" id="IPR013154">
    <property type="entry name" value="ADH-like_N"/>
</dbReference>
<sequence>MKVTAAVLRQADGPYALEEVELDPPGPGEVLVRVVGAGMCHTDVVPREERSPAQPPVITGHEGSGVVEAVGDGVTRVSVGDHVVLSFDSCGECASCQRGVPPYCDLFLFRNFFGRRLDGTTGVRDAAGGEIASRWFGQSSFATYCVAAERGVVVVDRDLPLEKLGPLGCGILTGAGSVLVDLDVRAGASFVVFGAGAVGLAAVMAAKVAGADPIIAVDLHQHRLDLAVELGATHTLDGRSADLVSQIQALTGGGADYTFDTTGNPTVIGNAVGALRAGGHCGMVGIQTEPITFDTITLLGKRLSNILEGGADPQVVIPRLIELWRAGRFPFDRLIETFPLAEINAAEEASLSGKVVKPVLLPSEASA</sequence>
<dbReference type="CDD" id="cd08278">
    <property type="entry name" value="benzyl_alcohol_DH"/>
    <property type="match status" value="1"/>
</dbReference>
<dbReference type="FunFam" id="3.40.50.720:FF:000003">
    <property type="entry name" value="S-(hydroxymethyl)glutathione dehydrogenase"/>
    <property type="match status" value="1"/>
</dbReference>
<name>A0A0S4QZ72_9ACTN</name>
<dbReference type="RefSeq" id="WP_091285581.1">
    <property type="nucleotide sequence ID" value="NZ_FAOZ01000041.1"/>
</dbReference>
<protein>
    <submittedName>
        <fullName evidence="9">Aryl-alcohol dehydrogenase</fullName>
    </submittedName>
</protein>
<evidence type="ECO:0000256" key="5">
    <source>
        <dbReference type="ARBA" id="ARBA00023002"/>
    </source>
</evidence>
<comment type="similarity">
    <text evidence="2 7">Belongs to the zinc-containing alcohol dehydrogenase family.</text>
</comment>
<keyword evidence="4 7" id="KW-0862">Zinc</keyword>
<dbReference type="GO" id="GO:0046294">
    <property type="term" value="P:formaldehyde catabolic process"/>
    <property type="evidence" value="ECO:0007669"/>
    <property type="project" value="TreeGrafter"/>
</dbReference>
<dbReference type="EMBL" id="FAOZ01000041">
    <property type="protein sequence ID" value="CUU60521.1"/>
    <property type="molecule type" value="Genomic_DNA"/>
</dbReference>
<dbReference type="PANTHER" id="PTHR43880:SF12">
    <property type="entry name" value="ALCOHOL DEHYDROGENASE CLASS-3"/>
    <property type="match status" value="1"/>
</dbReference>
<dbReference type="InterPro" id="IPR002328">
    <property type="entry name" value="ADH_Zn_CS"/>
</dbReference>
<evidence type="ECO:0000313" key="10">
    <source>
        <dbReference type="Proteomes" id="UP000198802"/>
    </source>
</evidence>
<dbReference type="InterPro" id="IPR036291">
    <property type="entry name" value="NAD(P)-bd_dom_sf"/>
</dbReference>
<evidence type="ECO:0000256" key="3">
    <source>
        <dbReference type="ARBA" id="ARBA00022723"/>
    </source>
</evidence>
<gene>
    <name evidence="9" type="ORF">Ga0074812_14140</name>
</gene>
<evidence type="ECO:0000256" key="6">
    <source>
        <dbReference type="ARBA" id="ARBA00023027"/>
    </source>
</evidence>
<dbReference type="Proteomes" id="UP000198802">
    <property type="component" value="Unassembled WGS sequence"/>
</dbReference>
<dbReference type="GO" id="GO:0005829">
    <property type="term" value="C:cytosol"/>
    <property type="evidence" value="ECO:0007669"/>
    <property type="project" value="TreeGrafter"/>
</dbReference>
<evidence type="ECO:0000313" key="9">
    <source>
        <dbReference type="EMBL" id="CUU60521.1"/>
    </source>
</evidence>
<keyword evidence="5" id="KW-0560">Oxidoreductase</keyword>
<evidence type="ECO:0000256" key="2">
    <source>
        <dbReference type="ARBA" id="ARBA00008072"/>
    </source>
</evidence>
<dbReference type="GO" id="GO:0008270">
    <property type="term" value="F:zinc ion binding"/>
    <property type="evidence" value="ECO:0007669"/>
    <property type="project" value="InterPro"/>
</dbReference>
<dbReference type="PROSITE" id="PS00059">
    <property type="entry name" value="ADH_ZINC"/>
    <property type="match status" value="1"/>
</dbReference>
<dbReference type="AlphaFoldDB" id="A0A0S4QZ72"/>
<evidence type="ECO:0000259" key="8">
    <source>
        <dbReference type="SMART" id="SM00829"/>
    </source>
</evidence>
<dbReference type="SMART" id="SM00829">
    <property type="entry name" value="PKS_ER"/>
    <property type="match status" value="1"/>
</dbReference>
<proteinExistence type="inferred from homology"/>
<dbReference type="SUPFAM" id="SSF51735">
    <property type="entry name" value="NAD(P)-binding Rossmann-fold domains"/>
    <property type="match status" value="1"/>
</dbReference>
<dbReference type="Gene3D" id="3.40.50.720">
    <property type="entry name" value="NAD(P)-binding Rossmann-like Domain"/>
    <property type="match status" value="1"/>
</dbReference>
<organism evidence="9 10">
    <name type="scientific">Parafrankia irregularis</name>
    <dbReference type="NCBI Taxonomy" id="795642"/>
    <lineage>
        <taxon>Bacteria</taxon>
        <taxon>Bacillati</taxon>
        <taxon>Actinomycetota</taxon>
        <taxon>Actinomycetes</taxon>
        <taxon>Frankiales</taxon>
        <taxon>Frankiaceae</taxon>
        <taxon>Parafrankia</taxon>
    </lineage>
</organism>
<evidence type="ECO:0000256" key="1">
    <source>
        <dbReference type="ARBA" id="ARBA00001947"/>
    </source>
</evidence>
<comment type="cofactor">
    <cofactor evidence="1 7">
        <name>Zn(2+)</name>
        <dbReference type="ChEBI" id="CHEBI:29105"/>
    </cofactor>
</comment>
<dbReference type="Pfam" id="PF08240">
    <property type="entry name" value="ADH_N"/>
    <property type="match status" value="1"/>
</dbReference>
<dbReference type="Pfam" id="PF00107">
    <property type="entry name" value="ADH_zinc_N"/>
    <property type="match status" value="1"/>
</dbReference>
<keyword evidence="3 7" id="KW-0479">Metal-binding</keyword>
<dbReference type="InterPro" id="IPR013149">
    <property type="entry name" value="ADH-like_C"/>
</dbReference>
<dbReference type="Gene3D" id="3.90.180.10">
    <property type="entry name" value="Medium-chain alcohol dehydrogenases, catalytic domain"/>
    <property type="match status" value="1"/>
</dbReference>
<reference evidence="10" key="1">
    <citation type="submission" date="2015-11" db="EMBL/GenBank/DDBJ databases">
        <authorList>
            <person name="Varghese N."/>
        </authorList>
    </citation>
    <scope>NUCLEOTIDE SEQUENCE [LARGE SCALE GENOMIC DNA]</scope>
    <source>
        <strain evidence="10">DSM 45899</strain>
    </source>
</reference>
<accession>A0A0S4QZ72</accession>
<evidence type="ECO:0000256" key="7">
    <source>
        <dbReference type="RuleBase" id="RU361277"/>
    </source>
</evidence>
<keyword evidence="10" id="KW-1185">Reference proteome</keyword>
<dbReference type="SUPFAM" id="SSF50129">
    <property type="entry name" value="GroES-like"/>
    <property type="match status" value="1"/>
</dbReference>
<keyword evidence="6" id="KW-0520">NAD</keyword>
<dbReference type="GO" id="GO:0051903">
    <property type="term" value="F:S-(hydroxymethyl)glutathione dehydrogenase [NAD(P)+] activity"/>
    <property type="evidence" value="ECO:0007669"/>
    <property type="project" value="TreeGrafter"/>
</dbReference>
<dbReference type="InterPro" id="IPR011032">
    <property type="entry name" value="GroES-like_sf"/>
</dbReference>
<feature type="domain" description="Enoyl reductase (ER)" evidence="8">
    <location>
        <begin position="13"/>
        <end position="357"/>
    </location>
</feature>